<dbReference type="EMBL" id="JAJSOF020000033">
    <property type="protein sequence ID" value="KAJ4430387.1"/>
    <property type="molecule type" value="Genomic_DNA"/>
</dbReference>
<sequence length="198" mass="21792">MTGLCEDGNETPGSLKAINKELHLLAFDIAERNEIPYRFRKEKRITGKKWYYAFMNRHPELNLSQPKSTSFSRAKGFNKENFETDDVPFMEASTIEPVDQEIPEPNRPNTVIPEKGAISSGSQDSLESLPGDAATLAPKLQVSLGEISPIPQKISLGRSTIRLQSHGCGKPRKKPKSKGGSNPSPNAAPEQQPSESAY</sequence>
<comment type="caution">
    <text evidence="2">The sequence shown here is derived from an EMBL/GenBank/DDBJ whole genome shotgun (WGS) entry which is preliminary data.</text>
</comment>
<feature type="compositionally biased region" description="Polar residues" evidence="1">
    <location>
        <begin position="189"/>
        <end position="198"/>
    </location>
</feature>
<dbReference type="Proteomes" id="UP001148838">
    <property type="component" value="Unassembled WGS sequence"/>
</dbReference>
<evidence type="ECO:0000313" key="3">
    <source>
        <dbReference type="Proteomes" id="UP001148838"/>
    </source>
</evidence>
<accession>A0ABQ8S9J4</accession>
<name>A0ABQ8S9J4_PERAM</name>
<keyword evidence="3" id="KW-1185">Reference proteome</keyword>
<reference evidence="2 3" key="1">
    <citation type="journal article" date="2022" name="Allergy">
        <title>Genome assembly and annotation of Periplaneta americana reveal a comprehensive cockroach allergen profile.</title>
        <authorList>
            <person name="Wang L."/>
            <person name="Xiong Q."/>
            <person name="Saelim N."/>
            <person name="Wang L."/>
            <person name="Nong W."/>
            <person name="Wan A.T."/>
            <person name="Shi M."/>
            <person name="Liu X."/>
            <person name="Cao Q."/>
            <person name="Hui J.H.L."/>
            <person name="Sookrung N."/>
            <person name="Leung T.F."/>
            <person name="Tungtrongchitr A."/>
            <person name="Tsui S.K.W."/>
        </authorList>
    </citation>
    <scope>NUCLEOTIDE SEQUENCE [LARGE SCALE GENOMIC DNA]</scope>
    <source>
        <strain evidence="2">PWHHKU_190912</strain>
    </source>
</reference>
<feature type="region of interest" description="Disordered" evidence="1">
    <location>
        <begin position="146"/>
        <end position="198"/>
    </location>
</feature>
<organism evidence="2 3">
    <name type="scientific">Periplaneta americana</name>
    <name type="common">American cockroach</name>
    <name type="synonym">Blatta americana</name>
    <dbReference type="NCBI Taxonomy" id="6978"/>
    <lineage>
        <taxon>Eukaryota</taxon>
        <taxon>Metazoa</taxon>
        <taxon>Ecdysozoa</taxon>
        <taxon>Arthropoda</taxon>
        <taxon>Hexapoda</taxon>
        <taxon>Insecta</taxon>
        <taxon>Pterygota</taxon>
        <taxon>Neoptera</taxon>
        <taxon>Polyneoptera</taxon>
        <taxon>Dictyoptera</taxon>
        <taxon>Blattodea</taxon>
        <taxon>Blattoidea</taxon>
        <taxon>Blattidae</taxon>
        <taxon>Blattinae</taxon>
        <taxon>Periplaneta</taxon>
    </lineage>
</organism>
<proteinExistence type="predicted"/>
<evidence type="ECO:0000256" key="1">
    <source>
        <dbReference type="SAM" id="MobiDB-lite"/>
    </source>
</evidence>
<feature type="region of interest" description="Disordered" evidence="1">
    <location>
        <begin position="98"/>
        <end position="132"/>
    </location>
</feature>
<protein>
    <submittedName>
        <fullName evidence="2">Uncharacterized protein</fullName>
    </submittedName>
</protein>
<gene>
    <name evidence="2" type="ORF">ANN_22603</name>
</gene>
<evidence type="ECO:0000313" key="2">
    <source>
        <dbReference type="EMBL" id="KAJ4430387.1"/>
    </source>
</evidence>